<evidence type="ECO:0000313" key="3">
    <source>
        <dbReference type="Proteomes" id="UP000051952"/>
    </source>
</evidence>
<feature type="non-terminal residue" evidence="2">
    <location>
        <position position="1517"/>
    </location>
</feature>
<feature type="region of interest" description="Disordered" evidence="1">
    <location>
        <begin position="1"/>
        <end position="28"/>
    </location>
</feature>
<feature type="region of interest" description="Disordered" evidence="1">
    <location>
        <begin position="163"/>
        <end position="188"/>
    </location>
</feature>
<proteinExistence type="predicted"/>
<dbReference type="EMBL" id="CYKH01000073">
    <property type="protein sequence ID" value="CUE69172.1"/>
    <property type="molecule type" value="Genomic_DNA"/>
</dbReference>
<organism evidence="2 3">
    <name type="scientific">Bodo saltans</name>
    <name type="common">Flagellated protozoan</name>
    <dbReference type="NCBI Taxonomy" id="75058"/>
    <lineage>
        <taxon>Eukaryota</taxon>
        <taxon>Discoba</taxon>
        <taxon>Euglenozoa</taxon>
        <taxon>Kinetoplastea</taxon>
        <taxon>Metakinetoplastina</taxon>
        <taxon>Eubodonida</taxon>
        <taxon>Bodonidae</taxon>
        <taxon>Bodo</taxon>
    </lineage>
</organism>
<feature type="compositionally biased region" description="Low complexity" evidence="1">
    <location>
        <begin position="1310"/>
        <end position="1326"/>
    </location>
</feature>
<feature type="compositionally biased region" description="Low complexity" evidence="1">
    <location>
        <begin position="616"/>
        <end position="629"/>
    </location>
</feature>
<dbReference type="SUPFAM" id="SSF47391">
    <property type="entry name" value="Dimerization-anchoring domain of cAMP-dependent PK regulatory subunit"/>
    <property type="match status" value="1"/>
</dbReference>
<dbReference type="Proteomes" id="UP000051952">
    <property type="component" value="Unassembled WGS sequence"/>
</dbReference>
<accession>A0A0S4IL78</accession>
<evidence type="ECO:0000313" key="2">
    <source>
        <dbReference type="EMBL" id="CUE69172.1"/>
    </source>
</evidence>
<feature type="compositionally biased region" description="Low complexity" evidence="1">
    <location>
        <begin position="419"/>
        <end position="433"/>
    </location>
</feature>
<dbReference type="Gene3D" id="1.20.890.10">
    <property type="entry name" value="cAMP-dependent protein kinase regulatory subunit, dimerization-anchoring domain"/>
    <property type="match status" value="1"/>
</dbReference>
<dbReference type="VEuPathDB" id="TriTrypDB:BSAL_51960"/>
<evidence type="ECO:0000256" key="1">
    <source>
        <dbReference type="SAM" id="MobiDB-lite"/>
    </source>
</evidence>
<feature type="region of interest" description="Disordered" evidence="1">
    <location>
        <begin position="614"/>
        <end position="635"/>
    </location>
</feature>
<reference evidence="3" key="1">
    <citation type="submission" date="2015-09" db="EMBL/GenBank/DDBJ databases">
        <authorList>
            <consortium name="Pathogen Informatics"/>
        </authorList>
    </citation>
    <scope>NUCLEOTIDE SEQUENCE [LARGE SCALE GENOMIC DNA]</scope>
    <source>
        <strain evidence="3">Lake Konstanz</strain>
    </source>
</reference>
<sequence length="1517" mass="163468">MPTPNSAPNSPNSTVAPNSQPGTPVDGLAMTARDSYLRRHDVYTQLNDIVNRLIEARPDDPLAYLSEGLTQWSQRVASGSHLASLASPANIESKSAEPEGVIPLPTVTPAIVELAPPREDPPSAQITLHAADSDEGSSHDAPHPPSIPAIMVDEDMFQICVDGASSSDDEGTDDPTKTTADPPGKYFRPGDALVDFPEAFALLQGILQRGLTQDLEAASGPSTGHADGGVDVLSFLSLGSDSQHQVLQQQYQGFLSVGNEASGGMYGPPKSPSGRPRPMPHMRAANNGMIDLIANASISPVPLVPAELSSVIDTTAEFHKPQVCSLAVFDVILGTRDDLEASPSILLAHDFRLALQLSHMFLTVAAYPVSQWDALVTHTLYVMQSRGMIMDNGILRKIKFALIKRVLDVFEERAKREATSTATAGSGAGVSAAQSPLMPDNSPQAESFHPLNPFGAAAATMPHDYPSMIHLDAVVRATLTRLADRVLEINLEIGSEESFAVAQRLPQHRRHAHAKLAIMTASEPIDTFITQDVVSQHLSGSISQRLGHVMTAELCELIRHIATLPRDEESGYDWNASLAHIVSIFLDLGLADASHVAAVASVAFRICSAYVESYAPSTPTPSSSVTSRTSSKDSLVDPEHHADAAYFVASFTASVRGQIEKRWLHATESGTIHFTLQCDPIVSILTTVDFWLLGKLFPMHRVASFEILQSAVGALMDLARGNITVNRVFYTLASAGVFTAEVPKFFYALITSIAERPPPELFTLWLCGLGQYLRGGLRVVFNVKQVVNDDGAINQQQALQDILLHKSVTGMMQLAGPGSSTPIGLSAHAMAGIQASGFIDVLSPLDRGMLTTEDRTDLLGPHGWDFLRLGLAAEDSSVWAQYILDKARRVVRAKVLRSDYCSMASCVLRMAAVVEQSILAAGEKQNNDASLGGNGGSLRRLPLVLRALVCCADIVMSLVTACVIADPPTRCTPELRTAWSTEYSATLTESGKVFSPRLVSAIQTYLGPFRTQGQDELAGCEQLATTLQSFVAHEEDACSTIDLYALQLAQCGVWLGNIHHFHEHIANSIKSYTRQFRFYMYQLSCAIRCRCNAILATCAIKVSRNIETGMFTQYHKLFQHADNDVRSALSSSIHNLGAKGILCTSAERSMQGTITRAMSWFHSPELICATDNASLIASISEIAIRDAQHGITSKHQFLMATEILHALCTVDRKALHSAGITVNPLDSGHNGASVVATFGKIIETLSDIALPPLTGMSAVLGRMHGLNVATLSMSLSQSRSTRPPSSDETFSSSTMSLARKSPNIGAITGTNPNTKSSPGTTTTSTAAAEIQESLWSHEVSSAVLQHLPRDSQALRGWYAQQTPSALATLAENLTFEDLLRVSASEFHQALQMNCYKQMLHGMTHHFIEALLDALENKSTTEAQRQTYALFRRAVSASMTFPAVEDRSVVPSNPAHPSSETEASQVAMLLDIAESRHVFSVGFPFAAVATLLLPTTAKRCFETPVTNDSMDSYNGGAF</sequence>
<name>A0A0S4IL78_BODSA</name>
<keyword evidence="3" id="KW-1185">Reference proteome</keyword>
<feature type="region of interest" description="Disordered" evidence="1">
    <location>
        <begin position="1275"/>
        <end position="1326"/>
    </location>
</feature>
<feature type="compositionally biased region" description="Polar residues" evidence="1">
    <location>
        <begin position="1275"/>
        <end position="1284"/>
    </location>
</feature>
<feature type="compositionally biased region" description="Low complexity" evidence="1">
    <location>
        <begin position="1286"/>
        <end position="1296"/>
    </location>
</feature>
<protein>
    <submittedName>
        <fullName evidence="2">Uncharacterized protein</fullName>
    </submittedName>
</protein>
<feature type="compositionally biased region" description="Low complexity" evidence="1">
    <location>
        <begin position="1"/>
        <end position="19"/>
    </location>
</feature>
<gene>
    <name evidence="2" type="ORF">BSAL_51960</name>
</gene>
<feature type="region of interest" description="Disordered" evidence="1">
    <location>
        <begin position="418"/>
        <end position="449"/>
    </location>
</feature>